<organism evidence="1 2">
    <name type="scientific">Bacillus sonorensis</name>
    <dbReference type="NCBI Taxonomy" id="119858"/>
    <lineage>
        <taxon>Bacteria</taxon>
        <taxon>Bacillati</taxon>
        <taxon>Bacillota</taxon>
        <taxon>Bacilli</taxon>
        <taxon>Bacillales</taxon>
        <taxon>Bacillaceae</taxon>
        <taxon>Bacillus</taxon>
    </lineage>
</organism>
<protein>
    <submittedName>
        <fullName evidence="1">Uncharacterized protein</fullName>
    </submittedName>
</protein>
<dbReference type="EMBL" id="CP021920">
    <property type="protein sequence ID" value="ASB90028.1"/>
    <property type="molecule type" value="Genomic_DNA"/>
</dbReference>
<dbReference type="Proteomes" id="UP000196877">
    <property type="component" value="Chromosome"/>
</dbReference>
<gene>
    <name evidence="1" type="ORF">S101395_03521</name>
</gene>
<evidence type="ECO:0000313" key="1">
    <source>
        <dbReference type="EMBL" id="ASB90028.1"/>
    </source>
</evidence>
<keyword evidence="2" id="KW-1185">Reference proteome</keyword>
<reference evidence="1 2" key="1">
    <citation type="submission" date="2017-06" db="EMBL/GenBank/DDBJ databases">
        <title>Genome sequence of Bacillus sonorensis strain SRCM101395.</title>
        <authorList>
            <person name="Cho S.H."/>
        </authorList>
    </citation>
    <scope>NUCLEOTIDE SEQUENCE [LARGE SCALE GENOMIC DNA]</scope>
    <source>
        <strain evidence="1 2">SRCM101395</strain>
    </source>
</reference>
<proteinExistence type="predicted"/>
<evidence type="ECO:0000313" key="2">
    <source>
        <dbReference type="Proteomes" id="UP000196877"/>
    </source>
</evidence>
<name>A0ABM6LL08_9BACI</name>
<accession>A0ABM6LL08</accession>
<sequence>MLPAAHPIAIESELGFIVLYEERADDCAVPSALPRTDPATKLLLPVAWDSLEPMIPLPLYIFTVFNRRQMYDTIKKTRNRNSASLYINLIFSL</sequence>